<dbReference type="EMBL" id="JADGIZ020000031">
    <property type="protein sequence ID" value="KAL2914626.1"/>
    <property type="molecule type" value="Genomic_DNA"/>
</dbReference>
<evidence type="ECO:0000313" key="2">
    <source>
        <dbReference type="EMBL" id="KAL2914626.1"/>
    </source>
</evidence>
<feature type="domain" description="EH" evidence="1">
    <location>
        <begin position="12"/>
        <end position="90"/>
    </location>
</feature>
<comment type="caution">
    <text evidence="2">The sequence shown here is derived from an EMBL/GenBank/DDBJ whole genome shotgun (WGS) entry which is preliminary data.</text>
</comment>
<protein>
    <recommendedName>
        <fullName evidence="1">EH domain-containing protein</fullName>
    </recommendedName>
</protein>
<evidence type="ECO:0000313" key="3">
    <source>
        <dbReference type="Proteomes" id="UP001527925"/>
    </source>
</evidence>
<accession>A0ABR4N566</accession>
<organism evidence="2 3">
    <name type="scientific">Polyrhizophydium stewartii</name>
    <dbReference type="NCBI Taxonomy" id="2732419"/>
    <lineage>
        <taxon>Eukaryota</taxon>
        <taxon>Fungi</taxon>
        <taxon>Fungi incertae sedis</taxon>
        <taxon>Chytridiomycota</taxon>
        <taxon>Chytridiomycota incertae sedis</taxon>
        <taxon>Chytridiomycetes</taxon>
        <taxon>Rhizophydiales</taxon>
        <taxon>Rhizophydiales incertae sedis</taxon>
        <taxon>Polyrhizophydium</taxon>
    </lineage>
</organism>
<reference evidence="2 3" key="1">
    <citation type="submission" date="2023-09" db="EMBL/GenBank/DDBJ databases">
        <title>Pangenome analysis of Batrachochytrium dendrobatidis and related Chytrids.</title>
        <authorList>
            <person name="Yacoub M.N."/>
            <person name="Stajich J.E."/>
            <person name="James T.Y."/>
        </authorList>
    </citation>
    <scope>NUCLEOTIDE SEQUENCE [LARGE SCALE GENOMIC DNA]</scope>
    <source>
        <strain evidence="2 3">JEL0888</strain>
    </source>
</reference>
<dbReference type="SUPFAM" id="SSF47473">
    <property type="entry name" value="EF-hand"/>
    <property type="match status" value="1"/>
</dbReference>
<dbReference type="Pfam" id="PF12763">
    <property type="entry name" value="EH"/>
    <property type="match status" value="1"/>
</dbReference>
<dbReference type="InterPro" id="IPR011992">
    <property type="entry name" value="EF-hand-dom_pair"/>
</dbReference>
<dbReference type="SMART" id="SM00027">
    <property type="entry name" value="EH"/>
    <property type="match status" value="1"/>
</dbReference>
<dbReference type="InterPro" id="IPR000261">
    <property type="entry name" value="EH_dom"/>
</dbReference>
<keyword evidence="3" id="KW-1185">Reference proteome</keyword>
<sequence>MADFDWYISPAERFSYESQFAKHSGDGDDITLPQLDPVFHQSRLQTEEFLQIWQLVDIRFEQRLNKTQFVYFMHILTQRRRGRTLPVGLPLNVKEEFLKESRATSSVYVRPAVNVRDVGASSGKSASELEAELALLDLDLGAADREHQLAQSRLAELRKSCDEVEGIAKYTLDHAQALDREIAALRESLRSAGGSLGATAADPARTRELIARIAADRGLLEQMHADLQRQLAAATSSLA</sequence>
<dbReference type="Proteomes" id="UP001527925">
    <property type="component" value="Unassembled WGS sequence"/>
</dbReference>
<dbReference type="PROSITE" id="PS50031">
    <property type="entry name" value="EH"/>
    <property type="match status" value="1"/>
</dbReference>
<gene>
    <name evidence="2" type="ORF">HK105_205764</name>
</gene>
<dbReference type="PANTHER" id="PTHR11216">
    <property type="entry name" value="EH DOMAIN"/>
    <property type="match status" value="1"/>
</dbReference>
<dbReference type="Gene3D" id="1.10.238.10">
    <property type="entry name" value="EF-hand"/>
    <property type="match status" value="1"/>
</dbReference>
<proteinExistence type="predicted"/>
<evidence type="ECO:0000259" key="1">
    <source>
        <dbReference type="PROSITE" id="PS50031"/>
    </source>
</evidence>
<name>A0ABR4N566_9FUNG</name>